<keyword evidence="1" id="KW-0472">Membrane</keyword>
<proteinExistence type="predicted"/>
<keyword evidence="3" id="KW-1185">Reference proteome</keyword>
<dbReference type="Proteomes" id="UP001275440">
    <property type="component" value="Unassembled WGS sequence"/>
</dbReference>
<evidence type="ECO:0008006" key="4">
    <source>
        <dbReference type="Google" id="ProtNLM"/>
    </source>
</evidence>
<name>A0ABU3WNI5_9NOCA</name>
<gene>
    <name evidence="2" type="ORF">F8M49_09460</name>
</gene>
<keyword evidence="1" id="KW-0812">Transmembrane</keyword>
<protein>
    <recommendedName>
        <fullName evidence="4">Integral membrane protein</fullName>
    </recommendedName>
</protein>
<reference evidence="2 3" key="1">
    <citation type="submission" date="2019-10" db="EMBL/GenBank/DDBJ databases">
        <title>Draft Genome Assembly of Rhodococcus zopfii DSM44189.</title>
        <authorList>
            <person name="Sutton J.M."/>
            <person name="Akob D.M."/>
            <person name="Bushman T.J."/>
        </authorList>
    </citation>
    <scope>NUCLEOTIDE SEQUENCE [LARGE SCALE GENOMIC DNA]</scope>
    <source>
        <strain evidence="2 3">DSM 44189</strain>
    </source>
</reference>
<organism evidence="2 3">
    <name type="scientific">Rhodococcus zopfii</name>
    <dbReference type="NCBI Taxonomy" id="43772"/>
    <lineage>
        <taxon>Bacteria</taxon>
        <taxon>Bacillati</taxon>
        <taxon>Actinomycetota</taxon>
        <taxon>Actinomycetes</taxon>
        <taxon>Mycobacteriales</taxon>
        <taxon>Nocardiaceae</taxon>
        <taxon>Rhodococcus</taxon>
    </lineage>
</organism>
<accession>A0ABU3WNI5</accession>
<evidence type="ECO:0000313" key="3">
    <source>
        <dbReference type="Proteomes" id="UP001275440"/>
    </source>
</evidence>
<feature type="transmembrane region" description="Helical" evidence="1">
    <location>
        <begin position="53"/>
        <end position="78"/>
    </location>
</feature>
<evidence type="ECO:0000313" key="2">
    <source>
        <dbReference type="EMBL" id="MDV2475559.1"/>
    </source>
</evidence>
<evidence type="ECO:0000256" key="1">
    <source>
        <dbReference type="SAM" id="Phobius"/>
    </source>
</evidence>
<dbReference type="EMBL" id="WBMO01000001">
    <property type="protein sequence ID" value="MDV2475559.1"/>
    <property type="molecule type" value="Genomic_DNA"/>
</dbReference>
<comment type="caution">
    <text evidence="2">The sequence shown here is derived from an EMBL/GenBank/DDBJ whole genome shotgun (WGS) entry which is preliminary data.</text>
</comment>
<feature type="transmembrane region" description="Helical" evidence="1">
    <location>
        <begin position="156"/>
        <end position="178"/>
    </location>
</feature>
<keyword evidence="1" id="KW-1133">Transmembrane helix</keyword>
<sequence length="179" mass="17723">MTVVSLVLLAVVALAPALSLRPDLPAWLAPVLSTVALAGAAAAASATTAVHGFVYAVTLVLTMLAAITGGGPAVLAAFRIARRQPDAGPEPAASGPGGGAPIPGPLRGGRVIGILERAAVAGAVLAGWPEGIAIVLAVKGLARYPELREPQASEQFIIGTGTSVLWALAVCGVGWSLLT</sequence>